<dbReference type="Gene3D" id="1.20.58.390">
    <property type="entry name" value="Neurotransmitter-gated ion-channel transmembrane domain"/>
    <property type="match status" value="1"/>
</dbReference>
<organism evidence="5 6">
    <name type="scientific">Orchesella dallaii</name>
    <dbReference type="NCBI Taxonomy" id="48710"/>
    <lineage>
        <taxon>Eukaryota</taxon>
        <taxon>Metazoa</taxon>
        <taxon>Ecdysozoa</taxon>
        <taxon>Arthropoda</taxon>
        <taxon>Hexapoda</taxon>
        <taxon>Collembola</taxon>
        <taxon>Entomobryomorpha</taxon>
        <taxon>Entomobryoidea</taxon>
        <taxon>Orchesellidae</taxon>
        <taxon>Orchesellinae</taxon>
        <taxon>Orchesella</taxon>
    </lineage>
</organism>
<feature type="transmembrane region" description="Helical" evidence="2">
    <location>
        <begin position="300"/>
        <end position="320"/>
    </location>
</feature>
<reference evidence="5 6" key="1">
    <citation type="submission" date="2024-08" db="EMBL/GenBank/DDBJ databases">
        <authorList>
            <person name="Cucini C."/>
            <person name="Frati F."/>
        </authorList>
    </citation>
    <scope>NUCLEOTIDE SEQUENCE [LARGE SCALE GENOMIC DNA]</scope>
</reference>
<dbReference type="InterPro" id="IPR038050">
    <property type="entry name" value="Neuro_actylchol_rec"/>
</dbReference>
<feature type="compositionally biased region" description="Basic and acidic residues" evidence="1">
    <location>
        <begin position="337"/>
        <end position="354"/>
    </location>
</feature>
<keyword evidence="2" id="KW-1133">Transmembrane helix</keyword>
<sequence>MLFVQHLHLLVLAAITPWVIQPSRSDPVEGSRLLEEAFRDYDKRIRPNYGGSPVAVNVSIHVLSISKIDVSKMTYTMSFFVRQMWVDPRLSFNSRRNIETIMLDASTSERLPLWIPDTYFVNELLAVEHEMLVRNQFCRISQDGTVLLSRRVTLTAFSPMNPNLFPYDSHKLRLHLESYGSQIKDMTYHWAPERVSTADYVNGPGFFVSDFLATNSSGTTSTGSYSRLTIEIDVKRNPLPHELGLLLPLCLLSILCLCTTWIQEPIYGSVVAVYLVSVIAILYGTFILNDDGNIPCMTPLHIYALLSCGLGFGCLLCNLIRRNFKPNSCEKSSGEINESKSRTESTSENCKPDELHGTVISSLGTSNMKAKSDGKKWSKLLRCTTVCRSNCRLDKVARWALALILLLFNVSFFLIYRLSHLL</sequence>
<keyword evidence="2" id="KW-0472">Membrane</keyword>
<dbReference type="Proteomes" id="UP001642540">
    <property type="component" value="Unassembled WGS sequence"/>
</dbReference>
<comment type="caution">
    <text evidence="5">The sequence shown here is derived from an EMBL/GenBank/DDBJ whole genome shotgun (WGS) entry which is preliminary data.</text>
</comment>
<accession>A0ABP1QIB5</accession>
<evidence type="ECO:0000313" key="6">
    <source>
        <dbReference type="Proteomes" id="UP001642540"/>
    </source>
</evidence>
<feature type="transmembrane region" description="Helical" evidence="2">
    <location>
        <begin position="396"/>
        <end position="416"/>
    </location>
</feature>
<evidence type="ECO:0000256" key="1">
    <source>
        <dbReference type="SAM" id="MobiDB-lite"/>
    </source>
</evidence>
<feature type="transmembrane region" description="Helical" evidence="2">
    <location>
        <begin position="269"/>
        <end position="288"/>
    </location>
</feature>
<dbReference type="InterPro" id="IPR006202">
    <property type="entry name" value="Neur_chan_lig-bd"/>
</dbReference>
<feature type="signal peptide" evidence="3">
    <location>
        <begin position="1"/>
        <end position="25"/>
    </location>
</feature>
<evidence type="ECO:0000256" key="3">
    <source>
        <dbReference type="SAM" id="SignalP"/>
    </source>
</evidence>
<dbReference type="PANTHER" id="PTHR18945">
    <property type="entry name" value="NEUROTRANSMITTER GATED ION CHANNEL"/>
    <property type="match status" value="1"/>
</dbReference>
<feature type="transmembrane region" description="Helical" evidence="2">
    <location>
        <begin position="243"/>
        <end position="262"/>
    </location>
</feature>
<keyword evidence="6" id="KW-1185">Reference proteome</keyword>
<feature type="domain" description="Neurotransmitter-gated ion-channel ligand-binding" evidence="4">
    <location>
        <begin position="31"/>
        <end position="238"/>
    </location>
</feature>
<gene>
    <name evidence="5" type="ORF">ODALV1_LOCUS10624</name>
</gene>
<feature type="chain" id="PRO_5047480746" description="Neurotransmitter-gated ion-channel ligand-binding domain-containing protein" evidence="3">
    <location>
        <begin position="26"/>
        <end position="422"/>
    </location>
</feature>
<proteinExistence type="predicted"/>
<evidence type="ECO:0000259" key="4">
    <source>
        <dbReference type="Pfam" id="PF02931"/>
    </source>
</evidence>
<dbReference type="EMBL" id="CAXLJM020000033">
    <property type="protein sequence ID" value="CAL8100758.1"/>
    <property type="molecule type" value="Genomic_DNA"/>
</dbReference>
<keyword evidence="2" id="KW-0812">Transmembrane</keyword>
<protein>
    <recommendedName>
        <fullName evidence="4">Neurotransmitter-gated ion-channel ligand-binding domain-containing protein</fullName>
    </recommendedName>
</protein>
<dbReference type="InterPro" id="IPR006201">
    <property type="entry name" value="Neur_channel"/>
</dbReference>
<evidence type="ECO:0000313" key="5">
    <source>
        <dbReference type="EMBL" id="CAL8100758.1"/>
    </source>
</evidence>
<dbReference type="Pfam" id="PF02931">
    <property type="entry name" value="Neur_chan_LBD"/>
    <property type="match status" value="1"/>
</dbReference>
<evidence type="ECO:0000256" key="2">
    <source>
        <dbReference type="SAM" id="Phobius"/>
    </source>
</evidence>
<name>A0ABP1QIB5_9HEXA</name>
<dbReference type="SUPFAM" id="SSF63712">
    <property type="entry name" value="Nicotinic receptor ligand binding domain-like"/>
    <property type="match status" value="1"/>
</dbReference>
<dbReference type="Gene3D" id="2.70.170.10">
    <property type="entry name" value="Neurotransmitter-gated ion-channel ligand-binding domain"/>
    <property type="match status" value="1"/>
</dbReference>
<keyword evidence="3" id="KW-0732">Signal</keyword>
<feature type="region of interest" description="Disordered" evidence="1">
    <location>
        <begin position="328"/>
        <end position="354"/>
    </location>
</feature>
<dbReference type="InterPro" id="IPR036734">
    <property type="entry name" value="Neur_chan_lig-bd_sf"/>
</dbReference>